<protein>
    <submittedName>
        <fullName evidence="2">Uncharacterized protein</fullName>
    </submittedName>
</protein>
<feature type="region of interest" description="Disordered" evidence="1">
    <location>
        <begin position="1"/>
        <end position="43"/>
    </location>
</feature>
<accession>A0A5B7E8X6</accession>
<gene>
    <name evidence="2" type="ORF">E2C01_022911</name>
</gene>
<sequence length="82" mass="9310">MEHNYNRNDGSSDLRASPSPVRAVTRPSPPRLRPAPAAGPDHQPLIVLRTNHLRHTRWETMDMCILIVAYHVISFLKVEKSS</sequence>
<organism evidence="2 3">
    <name type="scientific">Portunus trituberculatus</name>
    <name type="common">Swimming crab</name>
    <name type="synonym">Neptunus trituberculatus</name>
    <dbReference type="NCBI Taxonomy" id="210409"/>
    <lineage>
        <taxon>Eukaryota</taxon>
        <taxon>Metazoa</taxon>
        <taxon>Ecdysozoa</taxon>
        <taxon>Arthropoda</taxon>
        <taxon>Crustacea</taxon>
        <taxon>Multicrustacea</taxon>
        <taxon>Malacostraca</taxon>
        <taxon>Eumalacostraca</taxon>
        <taxon>Eucarida</taxon>
        <taxon>Decapoda</taxon>
        <taxon>Pleocyemata</taxon>
        <taxon>Brachyura</taxon>
        <taxon>Eubrachyura</taxon>
        <taxon>Portunoidea</taxon>
        <taxon>Portunidae</taxon>
        <taxon>Portuninae</taxon>
        <taxon>Portunus</taxon>
    </lineage>
</organism>
<dbReference type="Proteomes" id="UP000324222">
    <property type="component" value="Unassembled WGS sequence"/>
</dbReference>
<dbReference type="EMBL" id="VSRR010002114">
    <property type="protein sequence ID" value="MPC29666.1"/>
    <property type="molecule type" value="Genomic_DNA"/>
</dbReference>
<evidence type="ECO:0000313" key="2">
    <source>
        <dbReference type="EMBL" id="MPC29666.1"/>
    </source>
</evidence>
<feature type="compositionally biased region" description="Basic and acidic residues" evidence="1">
    <location>
        <begin position="1"/>
        <end position="12"/>
    </location>
</feature>
<evidence type="ECO:0000313" key="3">
    <source>
        <dbReference type="Proteomes" id="UP000324222"/>
    </source>
</evidence>
<comment type="caution">
    <text evidence="2">The sequence shown here is derived from an EMBL/GenBank/DDBJ whole genome shotgun (WGS) entry which is preliminary data.</text>
</comment>
<dbReference type="AlphaFoldDB" id="A0A5B7E8X6"/>
<name>A0A5B7E8X6_PORTR</name>
<reference evidence="2 3" key="1">
    <citation type="submission" date="2019-05" db="EMBL/GenBank/DDBJ databases">
        <title>Another draft genome of Portunus trituberculatus and its Hox gene families provides insights of decapod evolution.</title>
        <authorList>
            <person name="Jeong J.-H."/>
            <person name="Song I."/>
            <person name="Kim S."/>
            <person name="Choi T."/>
            <person name="Kim D."/>
            <person name="Ryu S."/>
            <person name="Kim W."/>
        </authorList>
    </citation>
    <scope>NUCLEOTIDE SEQUENCE [LARGE SCALE GENOMIC DNA]</scope>
    <source>
        <tissue evidence="2">Muscle</tissue>
    </source>
</reference>
<proteinExistence type="predicted"/>
<evidence type="ECO:0000256" key="1">
    <source>
        <dbReference type="SAM" id="MobiDB-lite"/>
    </source>
</evidence>
<keyword evidence="3" id="KW-1185">Reference proteome</keyword>